<proteinExistence type="predicted"/>
<evidence type="ECO:0000313" key="2">
    <source>
        <dbReference type="EMBL" id="GES06766.1"/>
    </source>
</evidence>
<accession>A0A5M3WD66</accession>
<organism evidence="2 3">
    <name type="scientific">Acrocarpospora macrocephala</name>
    <dbReference type="NCBI Taxonomy" id="150177"/>
    <lineage>
        <taxon>Bacteria</taxon>
        <taxon>Bacillati</taxon>
        <taxon>Actinomycetota</taxon>
        <taxon>Actinomycetes</taxon>
        <taxon>Streptosporangiales</taxon>
        <taxon>Streptosporangiaceae</taxon>
        <taxon>Acrocarpospora</taxon>
    </lineage>
</organism>
<dbReference type="EMBL" id="BLAE01000004">
    <property type="protein sequence ID" value="GES06766.1"/>
    <property type="molecule type" value="Genomic_DNA"/>
</dbReference>
<protein>
    <submittedName>
        <fullName evidence="2">Uncharacterized protein</fullName>
    </submittedName>
</protein>
<evidence type="ECO:0000313" key="3">
    <source>
        <dbReference type="Proteomes" id="UP000331127"/>
    </source>
</evidence>
<reference evidence="2 3" key="1">
    <citation type="submission" date="2019-10" db="EMBL/GenBank/DDBJ databases">
        <title>Whole genome shotgun sequence of Acrocarpospora macrocephala NBRC 16266.</title>
        <authorList>
            <person name="Ichikawa N."/>
            <person name="Kimura A."/>
            <person name="Kitahashi Y."/>
            <person name="Komaki H."/>
            <person name="Oguchi A."/>
        </authorList>
    </citation>
    <scope>NUCLEOTIDE SEQUENCE [LARGE SCALE GENOMIC DNA]</scope>
    <source>
        <strain evidence="2 3">NBRC 16266</strain>
    </source>
</reference>
<name>A0A5M3WD66_9ACTN</name>
<sequence>MSGPAGARRPELPPSGRLVDPGGRLVAAAEPPGHALSKTFSGCCEVADARPTGQSTIDSVTGFFYVSKTF</sequence>
<dbReference type="Proteomes" id="UP000331127">
    <property type="component" value="Unassembled WGS sequence"/>
</dbReference>
<feature type="region of interest" description="Disordered" evidence="1">
    <location>
        <begin position="1"/>
        <end position="26"/>
    </location>
</feature>
<gene>
    <name evidence="2" type="ORF">Amac_003610</name>
</gene>
<evidence type="ECO:0000256" key="1">
    <source>
        <dbReference type="SAM" id="MobiDB-lite"/>
    </source>
</evidence>
<dbReference type="AlphaFoldDB" id="A0A5M3WD66"/>
<keyword evidence="3" id="KW-1185">Reference proteome</keyword>
<comment type="caution">
    <text evidence="2">The sequence shown here is derived from an EMBL/GenBank/DDBJ whole genome shotgun (WGS) entry which is preliminary data.</text>
</comment>